<dbReference type="RefSeq" id="WP_202748963.1">
    <property type="nucleotide sequence ID" value="NZ_JAESWC010000004.1"/>
</dbReference>
<feature type="binding site" evidence="9">
    <location>
        <begin position="239"/>
        <end position="246"/>
    </location>
    <ligand>
        <name>ATP</name>
        <dbReference type="ChEBI" id="CHEBI:30616"/>
    </ligand>
</feature>
<dbReference type="InterPro" id="IPR027417">
    <property type="entry name" value="P-loop_NTPase"/>
</dbReference>
<evidence type="ECO:0000313" key="12">
    <source>
        <dbReference type="EMBL" id="MBL4936256.1"/>
    </source>
</evidence>
<keyword evidence="13" id="KW-1185">Reference proteome</keyword>
<keyword evidence="5" id="KW-0413">Isomerase</keyword>
<dbReference type="Proteomes" id="UP000632377">
    <property type="component" value="Unassembled WGS sequence"/>
</dbReference>
<evidence type="ECO:0000256" key="8">
    <source>
        <dbReference type="ARBA" id="ARBA00048988"/>
    </source>
</evidence>
<evidence type="ECO:0000256" key="6">
    <source>
        <dbReference type="ARBA" id="ARBA00034617"/>
    </source>
</evidence>
<evidence type="ECO:0000313" key="13">
    <source>
        <dbReference type="Proteomes" id="UP000632377"/>
    </source>
</evidence>
<evidence type="ECO:0000256" key="10">
    <source>
        <dbReference type="SAM" id="Coils"/>
    </source>
</evidence>
<comment type="catalytic activity">
    <reaction evidence="6">
        <text>Couples ATP hydrolysis with the unwinding of duplex DNA by translocating in the 3'-5' direction.</text>
        <dbReference type="EC" id="5.6.2.4"/>
    </reaction>
</comment>
<keyword evidence="2 9" id="KW-0378">Hydrolase</keyword>
<dbReference type="InterPro" id="IPR014017">
    <property type="entry name" value="DNA_helicase_UvrD-like_C"/>
</dbReference>
<sequence>MILLQNNSFDMDKEITLQKEIELNVEKEKLEEVISLINKEILNYIGKRKEASQYIQDYRKNVLEEYRDDEDKVIEYFDHERYVKEEAFKNIDRRLRELTILSTAPYFGRVDFKQEDFDDADNIYIGRFGMTPEGEYEPVVIDWRAPISALFYSSKLGSNTYSAPAGSIDVDILLKRQFIIKKAKLLGLFDSAFEVKDEILQMVLSGNTSDKLRDIIMTIQEEQDNLIRQPKDRTIVVDGVAGSGKTTIALHRVAYLLYNYRESLQDKVLILGPNSIFMEYISTVLPSLGEVGVKQTTFMDFALDILELNSVMNFKDYMERVLKGDREFINKIVHKSSLEYLNELNEYIDKLDKEYFKLQDINFFDKTAVSKAELDELFNSYYKEMPLFRRSKKVRRIIFSKLKDLRDEEVRRIQKEYNEKISNMTKAEIEIEEANLNLKRKMAIREVIAEVMRAKNNMGWLGSRDCLELYKEINGEAELTQDDLAPILYLKIKLEGLRVKEEIKHVVIDEAQDYSPIQFLVVRELTKCSSMTIVGDSNQRLLPLKGKTPMLNLEEIIPVLNTEYFELTKSYRSTKEIMEYANKFLKDSRIVPIVRSGEEVTEELVHSEEELIEKIDNTISSLRHKEFENIAVLCRDLEETERIGSLLKAKEYLKIIDNEEIIYKGGTVVIPSYFAKGLEFDAVILVDESRREDESKLNYVMATRALHELKVIKRN</sequence>
<evidence type="ECO:0000259" key="11">
    <source>
        <dbReference type="PROSITE" id="PS51198"/>
    </source>
</evidence>
<keyword evidence="3 9" id="KW-0347">Helicase</keyword>
<protein>
    <recommendedName>
        <fullName evidence="7">DNA 3'-5' helicase</fullName>
        <ecNumber evidence="7">5.6.2.4</ecNumber>
    </recommendedName>
</protein>
<keyword evidence="1 9" id="KW-0547">Nucleotide-binding</keyword>
<dbReference type="EC" id="5.6.2.4" evidence="7"/>
<dbReference type="EMBL" id="JAESWC010000004">
    <property type="protein sequence ID" value="MBL4936256.1"/>
    <property type="molecule type" value="Genomic_DNA"/>
</dbReference>
<dbReference type="PANTHER" id="PTHR11070">
    <property type="entry name" value="UVRD / RECB / PCRA DNA HELICASE FAMILY MEMBER"/>
    <property type="match status" value="1"/>
</dbReference>
<evidence type="ECO:0000256" key="2">
    <source>
        <dbReference type="ARBA" id="ARBA00022801"/>
    </source>
</evidence>
<evidence type="ECO:0000256" key="9">
    <source>
        <dbReference type="PROSITE-ProRule" id="PRU00560"/>
    </source>
</evidence>
<dbReference type="Pfam" id="PF00580">
    <property type="entry name" value="UvrD-helicase"/>
    <property type="match status" value="1"/>
</dbReference>
<evidence type="ECO:0000256" key="7">
    <source>
        <dbReference type="ARBA" id="ARBA00034808"/>
    </source>
</evidence>
<dbReference type="Pfam" id="PF13361">
    <property type="entry name" value="UvrD_C"/>
    <property type="match status" value="1"/>
</dbReference>
<keyword evidence="4 9" id="KW-0067">ATP-binding</keyword>
<feature type="domain" description="UvrD-like helicase ATP-binding" evidence="11">
    <location>
        <begin position="218"/>
        <end position="574"/>
    </location>
</feature>
<comment type="catalytic activity">
    <reaction evidence="8">
        <text>ATP + H2O = ADP + phosphate + H(+)</text>
        <dbReference type="Rhea" id="RHEA:13065"/>
        <dbReference type="ChEBI" id="CHEBI:15377"/>
        <dbReference type="ChEBI" id="CHEBI:15378"/>
        <dbReference type="ChEBI" id="CHEBI:30616"/>
        <dbReference type="ChEBI" id="CHEBI:43474"/>
        <dbReference type="ChEBI" id="CHEBI:456216"/>
        <dbReference type="EC" id="5.6.2.4"/>
    </reaction>
</comment>
<evidence type="ECO:0000256" key="1">
    <source>
        <dbReference type="ARBA" id="ARBA00022741"/>
    </source>
</evidence>
<accession>A0ABS1TA69</accession>
<dbReference type="InterPro" id="IPR014016">
    <property type="entry name" value="UvrD-like_ATP-bd"/>
</dbReference>
<dbReference type="InterPro" id="IPR000212">
    <property type="entry name" value="DNA_helicase_UvrD/REP"/>
</dbReference>
<evidence type="ECO:0000256" key="5">
    <source>
        <dbReference type="ARBA" id="ARBA00023235"/>
    </source>
</evidence>
<dbReference type="PROSITE" id="PS51198">
    <property type="entry name" value="UVRD_HELICASE_ATP_BIND"/>
    <property type="match status" value="1"/>
</dbReference>
<gene>
    <name evidence="12" type="ORF">JK636_10840</name>
</gene>
<organism evidence="12 13">
    <name type="scientific">Clostridium rhizosphaerae</name>
    <dbReference type="NCBI Taxonomy" id="2803861"/>
    <lineage>
        <taxon>Bacteria</taxon>
        <taxon>Bacillati</taxon>
        <taxon>Bacillota</taxon>
        <taxon>Clostridia</taxon>
        <taxon>Eubacteriales</taxon>
        <taxon>Clostridiaceae</taxon>
        <taxon>Clostridium</taxon>
    </lineage>
</organism>
<feature type="coiled-coil region" evidence="10">
    <location>
        <begin position="410"/>
        <end position="444"/>
    </location>
</feature>
<dbReference type="Gene3D" id="3.40.50.300">
    <property type="entry name" value="P-loop containing nucleotide triphosphate hydrolases"/>
    <property type="match status" value="2"/>
</dbReference>
<evidence type="ECO:0000256" key="4">
    <source>
        <dbReference type="ARBA" id="ARBA00022840"/>
    </source>
</evidence>
<keyword evidence="10" id="KW-0175">Coiled coil</keyword>
<dbReference type="PANTHER" id="PTHR11070:SF17">
    <property type="entry name" value="DNA HELICASE IV"/>
    <property type="match status" value="1"/>
</dbReference>
<reference evidence="12 13" key="1">
    <citation type="submission" date="2021-01" db="EMBL/GenBank/DDBJ databases">
        <title>Genome public.</title>
        <authorList>
            <person name="Liu C."/>
            <person name="Sun Q."/>
        </authorList>
    </citation>
    <scope>NUCLEOTIDE SEQUENCE [LARGE SCALE GENOMIC DNA]</scope>
    <source>
        <strain evidence="12 13">YIM B02515</strain>
    </source>
</reference>
<proteinExistence type="predicted"/>
<evidence type="ECO:0000256" key="3">
    <source>
        <dbReference type="ARBA" id="ARBA00022806"/>
    </source>
</evidence>
<comment type="caution">
    <text evidence="12">The sequence shown here is derived from an EMBL/GenBank/DDBJ whole genome shotgun (WGS) entry which is preliminary data.</text>
</comment>
<name>A0ABS1TA69_9CLOT</name>
<dbReference type="SUPFAM" id="SSF52540">
    <property type="entry name" value="P-loop containing nucleoside triphosphate hydrolases"/>
    <property type="match status" value="1"/>
</dbReference>